<evidence type="ECO:0000313" key="2">
    <source>
        <dbReference type="EMBL" id="KJY62683.1"/>
    </source>
</evidence>
<sequence length="72" mass="8461">MLSALANSYFSMLENKYKKVILNKWFWEVVALVVLVGTFAYAFYCTSKGYKFTGKIKLHWPKVWQMGIGCRR</sequence>
<dbReference type="PATRIC" id="fig|303541.3.peg.162"/>
<dbReference type="STRING" id="303541.JF72_00240"/>
<proteinExistence type="predicted"/>
<keyword evidence="1" id="KW-1133">Transmembrane helix</keyword>
<dbReference type="EMBL" id="JXLG01000001">
    <property type="protein sequence ID" value="KJY62683.1"/>
    <property type="molecule type" value="Genomic_DNA"/>
</dbReference>
<evidence type="ECO:0000256" key="1">
    <source>
        <dbReference type="SAM" id="Phobius"/>
    </source>
</evidence>
<protein>
    <submittedName>
        <fullName evidence="2">Membrane protein</fullName>
    </submittedName>
</protein>
<dbReference type="HOGENOM" id="CLU_196128_0_0_9"/>
<comment type="caution">
    <text evidence="2">The sequence shown here is derived from an EMBL/GenBank/DDBJ whole genome shotgun (WGS) entry which is preliminary data.</text>
</comment>
<feature type="transmembrane region" description="Helical" evidence="1">
    <location>
        <begin position="25"/>
        <end position="45"/>
    </location>
</feature>
<keyword evidence="1" id="KW-0812">Transmembrane</keyword>
<name>A0A0F4LWD9_9LACO</name>
<organism evidence="2 3">
    <name type="scientific">Lactobacillus apis</name>
    <dbReference type="NCBI Taxonomy" id="303541"/>
    <lineage>
        <taxon>Bacteria</taxon>
        <taxon>Bacillati</taxon>
        <taxon>Bacillota</taxon>
        <taxon>Bacilli</taxon>
        <taxon>Lactobacillales</taxon>
        <taxon>Lactobacillaceae</taxon>
        <taxon>Lactobacillus</taxon>
    </lineage>
</organism>
<dbReference type="Proteomes" id="UP000033682">
    <property type="component" value="Unassembled WGS sequence"/>
</dbReference>
<accession>A0A0F4LWD9</accession>
<dbReference type="AlphaFoldDB" id="A0A0F4LWD9"/>
<keyword evidence="3" id="KW-1185">Reference proteome</keyword>
<keyword evidence="1" id="KW-0472">Membrane</keyword>
<reference evidence="2 3" key="1">
    <citation type="submission" date="2015-01" db="EMBL/GenBank/DDBJ databases">
        <title>Comparative genomics of the lactic acid bacteria isolated from the honey bee gut.</title>
        <authorList>
            <person name="Ellegaard K.M."/>
            <person name="Tamarit D."/>
            <person name="Javelind E."/>
            <person name="Olofsson T."/>
            <person name="Andersson S.G."/>
            <person name="Vasquez A."/>
        </authorList>
    </citation>
    <scope>NUCLEOTIDE SEQUENCE [LARGE SCALE GENOMIC DNA]</scope>
    <source>
        <strain evidence="2 3">Hma11</strain>
    </source>
</reference>
<gene>
    <name evidence="2" type="ORF">JF72_00240</name>
</gene>
<evidence type="ECO:0000313" key="3">
    <source>
        <dbReference type="Proteomes" id="UP000033682"/>
    </source>
</evidence>